<dbReference type="Proteomes" id="UP001274896">
    <property type="component" value="Unassembled WGS sequence"/>
</dbReference>
<evidence type="ECO:0000313" key="2">
    <source>
        <dbReference type="Proteomes" id="UP001274896"/>
    </source>
</evidence>
<reference evidence="1" key="1">
    <citation type="submission" date="2023-06" db="EMBL/GenBank/DDBJ databases">
        <title>Male Hemibagrus guttatus genome.</title>
        <authorList>
            <person name="Bian C."/>
        </authorList>
    </citation>
    <scope>NUCLEOTIDE SEQUENCE</scope>
    <source>
        <strain evidence="1">Male_cb2023</strain>
        <tissue evidence="1">Muscle</tissue>
    </source>
</reference>
<comment type="caution">
    <text evidence="1">The sequence shown here is derived from an EMBL/GenBank/DDBJ whole genome shotgun (WGS) entry which is preliminary data.</text>
</comment>
<proteinExistence type="predicted"/>
<dbReference type="PANTHER" id="PTHR47510:SF3">
    <property type="entry name" value="ENDO_EXONUCLEASE_PHOSPHATASE DOMAIN-CONTAINING PROTEIN"/>
    <property type="match status" value="1"/>
</dbReference>
<keyword evidence="2" id="KW-1185">Reference proteome</keyword>
<accession>A0AAE0UYP2</accession>
<evidence type="ECO:0000313" key="1">
    <source>
        <dbReference type="EMBL" id="KAK3528678.1"/>
    </source>
</evidence>
<name>A0AAE0UYP2_9TELE</name>
<organism evidence="1 2">
    <name type="scientific">Hemibagrus guttatus</name>
    <dbReference type="NCBI Taxonomy" id="175788"/>
    <lineage>
        <taxon>Eukaryota</taxon>
        <taxon>Metazoa</taxon>
        <taxon>Chordata</taxon>
        <taxon>Craniata</taxon>
        <taxon>Vertebrata</taxon>
        <taxon>Euteleostomi</taxon>
        <taxon>Actinopterygii</taxon>
        <taxon>Neopterygii</taxon>
        <taxon>Teleostei</taxon>
        <taxon>Ostariophysi</taxon>
        <taxon>Siluriformes</taxon>
        <taxon>Bagridae</taxon>
        <taxon>Hemibagrus</taxon>
    </lineage>
</organism>
<gene>
    <name evidence="1" type="ORF">QTP70_007722</name>
</gene>
<sequence>MLREAATNGDTTDLEEYTSMTSYISKCINDVTISKSITTLSNQKPWMTAKVRALLKSRDSAFRAGDKDALRTALAKVSQAIREAKPTHSQRIHGHFQSSGDTQRMWQGIQSITNYRPAPPACDSDASFPDALNSFYTRFEAQNDLTVRKTIPPPEDQVLCLTKADVRKTLCRVNPWKAAGPDNIPGRVLRECAEQLADVFTDIFNISLSSAIVPTCLKTTTIIPVPKKFPVSCLNDYHPVALKPIIMKCFERLIMRQIKDLLPPSLDPMQFV</sequence>
<dbReference type="PANTHER" id="PTHR47510">
    <property type="entry name" value="REVERSE TRANSCRIPTASE DOMAIN-CONTAINING PROTEIN"/>
    <property type="match status" value="1"/>
</dbReference>
<dbReference type="AlphaFoldDB" id="A0AAE0UYP2"/>
<dbReference type="EMBL" id="JAUCMX010000012">
    <property type="protein sequence ID" value="KAK3528678.1"/>
    <property type="molecule type" value="Genomic_DNA"/>
</dbReference>
<evidence type="ECO:0008006" key="3">
    <source>
        <dbReference type="Google" id="ProtNLM"/>
    </source>
</evidence>
<protein>
    <recommendedName>
        <fullName evidence="3">Reverse transcriptase domain-containing protein</fullName>
    </recommendedName>
</protein>